<dbReference type="GO" id="GO:0005929">
    <property type="term" value="C:cilium"/>
    <property type="evidence" value="ECO:0007669"/>
    <property type="project" value="GOC"/>
</dbReference>
<dbReference type="GO" id="GO:0051028">
    <property type="term" value="P:mRNA transport"/>
    <property type="evidence" value="ECO:0007669"/>
    <property type="project" value="UniProtKB-KW"/>
</dbReference>
<gene>
    <name evidence="11" type="ORF">ECPE_LOCUS7506</name>
</gene>
<keyword evidence="5 10" id="KW-0493">Microtubule</keyword>
<dbReference type="GO" id="GO:0015031">
    <property type="term" value="P:protein transport"/>
    <property type="evidence" value="ECO:0007669"/>
    <property type="project" value="UniProtKB-KW"/>
</dbReference>
<dbReference type="SMART" id="SM01375">
    <property type="entry name" value="Dynein_light"/>
    <property type="match status" value="1"/>
</dbReference>
<reference evidence="13" key="1">
    <citation type="submission" date="2016-06" db="UniProtKB">
        <authorList>
            <consortium name="WormBaseParasite"/>
        </authorList>
    </citation>
    <scope>IDENTIFICATION</scope>
</reference>
<evidence type="ECO:0000256" key="10">
    <source>
        <dbReference type="RuleBase" id="RU365010"/>
    </source>
</evidence>
<dbReference type="FunFam" id="3.30.740.10:FF:000005">
    <property type="entry name" value="Dynein light chain"/>
    <property type="match status" value="1"/>
</dbReference>
<comment type="similarity">
    <text evidence="10">Belongs to the dynein light chain family.</text>
</comment>
<organism evidence="13">
    <name type="scientific">Echinostoma caproni</name>
    <dbReference type="NCBI Taxonomy" id="27848"/>
    <lineage>
        <taxon>Eukaryota</taxon>
        <taxon>Metazoa</taxon>
        <taxon>Spiralia</taxon>
        <taxon>Lophotrochozoa</taxon>
        <taxon>Platyhelminthes</taxon>
        <taxon>Trematoda</taxon>
        <taxon>Digenea</taxon>
        <taxon>Plagiorchiida</taxon>
        <taxon>Echinostomata</taxon>
        <taxon>Echinostomatoidea</taxon>
        <taxon>Echinostomatidae</taxon>
        <taxon>Echinostoma</taxon>
    </lineage>
</organism>
<evidence type="ECO:0000313" key="12">
    <source>
        <dbReference type="Proteomes" id="UP000272942"/>
    </source>
</evidence>
<evidence type="ECO:0000256" key="4">
    <source>
        <dbReference type="ARBA" id="ARBA00022490"/>
    </source>
</evidence>
<dbReference type="Gene3D" id="3.30.740.10">
    <property type="entry name" value="Protein Inhibitor Of Neuronal Nitric Oxide Synthase"/>
    <property type="match status" value="1"/>
</dbReference>
<dbReference type="Pfam" id="PF01221">
    <property type="entry name" value="Dynein_light"/>
    <property type="match status" value="1"/>
</dbReference>
<keyword evidence="10" id="KW-0505">Motor protein</keyword>
<dbReference type="OrthoDB" id="10033309at2759"/>
<dbReference type="GO" id="GO:0005874">
    <property type="term" value="C:microtubule"/>
    <property type="evidence" value="ECO:0007669"/>
    <property type="project" value="UniProtKB-KW"/>
</dbReference>
<evidence type="ECO:0000313" key="13">
    <source>
        <dbReference type="WBParaSite" id="ECPE_0000752201-mRNA-1"/>
    </source>
</evidence>
<dbReference type="GO" id="GO:0005634">
    <property type="term" value="C:nucleus"/>
    <property type="evidence" value="ECO:0007669"/>
    <property type="project" value="UniProtKB-SubCell"/>
</dbReference>
<dbReference type="GO" id="GO:0045505">
    <property type="term" value="F:dynein intermediate chain binding"/>
    <property type="evidence" value="ECO:0007669"/>
    <property type="project" value="TreeGrafter"/>
</dbReference>
<dbReference type="InterPro" id="IPR037177">
    <property type="entry name" value="DLC_sf"/>
</dbReference>
<evidence type="ECO:0000256" key="9">
    <source>
        <dbReference type="ARBA" id="ARBA00023242"/>
    </source>
</evidence>
<dbReference type="EMBL" id="UZAN01044703">
    <property type="protein sequence ID" value="VDP81291.1"/>
    <property type="molecule type" value="Genomic_DNA"/>
</dbReference>
<keyword evidence="8 10" id="KW-0206">Cytoskeleton</keyword>
<evidence type="ECO:0000256" key="1">
    <source>
        <dbReference type="ARBA" id="ARBA00004123"/>
    </source>
</evidence>
<proteinExistence type="inferred from homology"/>
<dbReference type="GO" id="GO:0044458">
    <property type="term" value="P:motile cilium assembly"/>
    <property type="evidence" value="ECO:0007669"/>
    <property type="project" value="TreeGrafter"/>
</dbReference>
<comment type="subcellular location">
    <subcellularLocation>
        <location evidence="2 10">Cytoplasm</location>
        <location evidence="2 10">Cytoskeleton</location>
    </subcellularLocation>
    <subcellularLocation>
        <location evidence="1">Nucleus</location>
    </subcellularLocation>
</comment>
<dbReference type="WBParaSite" id="ECPE_0000752201-mRNA-1">
    <property type="protein sequence ID" value="ECPE_0000752201-mRNA-1"/>
    <property type="gene ID" value="ECPE_0000752201"/>
</dbReference>
<dbReference type="InterPro" id="IPR001372">
    <property type="entry name" value="Dynein_light_chain_typ-1/2"/>
</dbReference>
<keyword evidence="9" id="KW-0539">Nucleus</keyword>
<dbReference type="Proteomes" id="UP000272942">
    <property type="component" value="Unassembled WGS sequence"/>
</dbReference>
<reference evidence="11 12" key="2">
    <citation type="submission" date="2018-11" db="EMBL/GenBank/DDBJ databases">
        <authorList>
            <consortium name="Pathogen Informatics"/>
        </authorList>
    </citation>
    <scope>NUCLEOTIDE SEQUENCE [LARGE SCALE GENOMIC DNA]</scope>
    <source>
        <strain evidence="11 12">Egypt</strain>
    </source>
</reference>
<keyword evidence="4 10" id="KW-0963">Cytoplasm</keyword>
<keyword evidence="12" id="KW-1185">Reference proteome</keyword>
<dbReference type="PANTHER" id="PTHR11886">
    <property type="entry name" value="DYNEIN LIGHT CHAIN"/>
    <property type="match status" value="1"/>
</dbReference>
<keyword evidence="10" id="KW-0243">Dynein</keyword>
<evidence type="ECO:0000256" key="2">
    <source>
        <dbReference type="ARBA" id="ARBA00004245"/>
    </source>
</evidence>
<evidence type="ECO:0000313" key="11">
    <source>
        <dbReference type="EMBL" id="VDP81291.1"/>
    </source>
</evidence>
<dbReference type="SUPFAM" id="SSF54648">
    <property type="entry name" value="DLC"/>
    <property type="match status" value="1"/>
</dbReference>
<evidence type="ECO:0000256" key="8">
    <source>
        <dbReference type="ARBA" id="ARBA00023212"/>
    </source>
</evidence>
<evidence type="ECO:0000256" key="3">
    <source>
        <dbReference type="ARBA" id="ARBA00022448"/>
    </source>
</evidence>
<accession>A0A183AKM1</accession>
<evidence type="ECO:0000256" key="7">
    <source>
        <dbReference type="ARBA" id="ARBA00022927"/>
    </source>
</evidence>
<keyword evidence="3" id="KW-0813">Transport</keyword>
<evidence type="ECO:0000256" key="5">
    <source>
        <dbReference type="ARBA" id="ARBA00022701"/>
    </source>
</evidence>
<protein>
    <recommendedName>
        <fullName evidence="10">Dynein light chain</fullName>
    </recommendedName>
</protein>
<dbReference type="PANTHER" id="PTHR11886:SF35">
    <property type="entry name" value="DYNEIN LIGHT CHAIN"/>
    <property type="match status" value="1"/>
</dbReference>
<sequence length="90" mass="10522">MPDVKALILSAEMDFDMQDEALQVAAEAVDRCTAPEEIPGYIKREFDNKHDAPWHCVVGKNFYSYFTYETDKFIFFTLRGKDFLLYKTPK</sequence>
<dbReference type="GO" id="GO:0035721">
    <property type="term" value="P:intraciliary retrograde transport"/>
    <property type="evidence" value="ECO:0007669"/>
    <property type="project" value="TreeGrafter"/>
</dbReference>
<name>A0A183AKM1_9TREM</name>
<keyword evidence="6" id="KW-0509">mRNA transport</keyword>
<keyword evidence="7" id="KW-0653">Protein transport</keyword>
<dbReference type="AlphaFoldDB" id="A0A183AKM1"/>
<evidence type="ECO:0000256" key="6">
    <source>
        <dbReference type="ARBA" id="ARBA00022816"/>
    </source>
</evidence>
<dbReference type="GO" id="GO:0005868">
    <property type="term" value="C:cytoplasmic dynein complex"/>
    <property type="evidence" value="ECO:0007669"/>
    <property type="project" value="TreeGrafter"/>
</dbReference>